<dbReference type="Proteomes" id="UP001157006">
    <property type="component" value="Chromosome 1S"/>
</dbReference>
<protein>
    <submittedName>
        <fullName evidence="2">Uncharacterized protein</fullName>
    </submittedName>
</protein>
<feature type="chain" id="PRO_5043370569" evidence="1">
    <location>
        <begin position="25"/>
        <end position="143"/>
    </location>
</feature>
<organism evidence="2 3">
    <name type="scientific">Vicia faba</name>
    <name type="common">Broad bean</name>
    <name type="synonym">Faba vulgaris</name>
    <dbReference type="NCBI Taxonomy" id="3906"/>
    <lineage>
        <taxon>Eukaryota</taxon>
        <taxon>Viridiplantae</taxon>
        <taxon>Streptophyta</taxon>
        <taxon>Embryophyta</taxon>
        <taxon>Tracheophyta</taxon>
        <taxon>Spermatophyta</taxon>
        <taxon>Magnoliopsida</taxon>
        <taxon>eudicotyledons</taxon>
        <taxon>Gunneridae</taxon>
        <taxon>Pentapetalae</taxon>
        <taxon>rosids</taxon>
        <taxon>fabids</taxon>
        <taxon>Fabales</taxon>
        <taxon>Fabaceae</taxon>
        <taxon>Papilionoideae</taxon>
        <taxon>50 kb inversion clade</taxon>
        <taxon>NPAAA clade</taxon>
        <taxon>Hologalegina</taxon>
        <taxon>IRL clade</taxon>
        <taxon>Fabeae</taxon>
        <taxon>Vicia</taxon>
    </lineage>
</organism>
<sequence>MASLFLSSLVILLFAVSATESAVADVIPVHAFQKTSNHAHVYPLNMPSIPEESATLERFAPPSGVNDISAQDNVYPLNMPSIPEESVMPEGFAPPSGVNDISAQGNVYPLNMPSIPESAIPDSRVPPSPRHAIQGSRKIKILV</sequence>
<accession>A0AAV0Z2W2</accession>
<evidence type="ECO:0000313" key="2">
    <source>
        <dbReference type="EMBL" id="CAI8592141.1"/>
    </source>
</evidence>
<evidence type="ECO:0000313" key="3">
    <source>
        <dbReference type="Proteomes" id="UP001157006"/>
    </source>
</evidence>
<evidence type="ECO:0000256" key="1">
    <source>
        <dbReference type="SAM" id="SignalP"/>
    </source>
</evidence>
<keyword evidence="3" id="KW-1185">Reference proteome</keyword>
<proteinExistence type="predicted"/>
<reference evidence="2 3" key="1">
    <citation type="submission" date="2023-01" db="EMBL/GenBank/DDBJ databases">
        <authorList>
            <person name="Kreplak J."/>
        </authorList>
    </citation>
    <scope>NUCLEOTIDE SEQUENCE [LARGE SCALE GENOMIC DNA]</scope>
</reference>
<feature type="signal peptide" evidence="1">
    <location>
        <begin position="1"/>
        <end position="24"/>
    </location>
</feature>
<name>A0AAV0Z2W2_VICFA</name>
<gene>
    <name evidence="2" type="ORF">VFH_I024760</name>
</gene>
<dbReference type="EMBL" id="OX451735">
    <property type="protein sequence ID" value="CAI8592141.1"/>
    <property type="molecule type" value="Genomic_DNA"/>
</dbReference>
<dbReference type="AlphaFoldDB" id="A0AAV0Z2W2"/>
<keyword evidence="1" id="KW-0732">Signal</keyword>